<comment type="caution">
    <text evidence="2">The sequence shown here is derived from an EMBL/GenBank/DDBJ whole genome shotgun (WGS) entry which is preliminary data.</text>
</comment>
<accession>A0ABQ2KXA6</accession>
<evidence type="ECO:0000313" key="2">
    <source>
        <dbReference type="EMBL" id="GGN94308.1"/>
    </source>
</evidence>
<feature type="domain" description="SHOCT" evidence="1">
    <location>
        <begin position="127"/>
        <end position="154"/>
    </location>
</feature>
<dbReference type="Proteomes" id="UP000658127">
    <property type="component" value="Unassembled WGS sequence"/>
</dbReference>
<reference evidence="3" key="1">
    <citation type="journal article" date="2019" name="Int. J. Syst. Evol. Microbiol.">
        <title>The Global Catalogue of Microorganisms (GCM) 10K type strain sequencing project: providing services to taxonomists for standard genome sequencing and annotation.</title>
        <authorList>
            <consortium name="The Broad Institute Genomics Platform"/>
            <consortium name="The Broad Institute Genome Sequencing Center for Infectious Disease"/>
            <person name="Wu L."/>
            <person name="Ma J."/>
        </authorList>
    </citation>
    <scope>NUCLEOTIDE SEQUENCE [LARGE SCALE GENOMIC DNA]</scope>
    <source>
        <strain evidence="3">CGMCC 4.7329</strain>
    </source>
</reference>
<name>A0ABQ2KXA6_9NOCA</name>
<dbReference type="Pfam" id="PF09851">
    <property type="entry name" value="SHOCT"/>
    <property type="match status" value="1"/>
</dbReference>
<dbReference type="InterPro" id="IPR018649">
    <property type="entry name" value="SHOCT"/>
</dbReference>
<proteinExistence type="predicted"/>
<keyword evidence="3" id="KW-1185">Reference proteome</keyword>
<protein>
    <recommendedName>
        <fullName evidence="1">SHOCT domain-containing protein</fullName>
    </recommendedName>
</protein>
<dbReference type="EMBL" id="BMNE01000008">
    <property type="protein sequence ID" value="GGN94308.1"/>
    <property type="molecule type" value="Genomic_DNA"/>
</dbReference>
<evidence type="ECO:0000259" key="1">
    <source>
        <dbReference type="Pfam" id="PF09851"/>
    </source>
</evidence>
<evidence type="ECO:0000313" key="3">
    <source>
        <dbReference type="Proteomes" id="UP000658127"/>
    </source>
</evidence>
<sequence>MPGGPISHGLGFGHGSLIEYPDGSVEYRATGKLLPAFRVRVRDVVGFSVRKATRDDKKRLKATALQQVLSVQGSGTTLAEVAINHGTAQKIEDWFHAHQDFGSGMSSQAPAATPQTMQPTATSSIADELLKLAQLRDAGVLTPAEFEAQKSKLLS</sequence>
<organism evidence="2 3">
    <name type="scientific">Nocardia rhizosphaerihabitans</name>
    <dbReference type="NCBI Taxonomy" id="1691570"/>
    <lineage>
        <taxon>Bacteria</taxon>
        <taxon>Bacillati</taxon>
        <taxon>Actinomycetota</taxon>
        <taxon>Actinomycetes</taxon>
        <taxon>Mycobacteriales</taxon>
        <taxon>Nocardiaceae</taxon>
        <taxon>Nocardia</taxon>
    </lineage>
</organism>
<gene>
    <name evidence="2" type="ORF">GCM10011610_57110</name>
</gene>